<evidence type="ECO:0000313" key="2">
    <source>
        <dbReference type="Proteomes" id="UP000565572"/>
    </source>
</evidence>
<dbReference type="SUPFAM" id="SSF56784">
    <property type="entry name" value="HAD-like"/>
    <property type="match status" value="1"/>
</dbReference>
<comment type="caution">
    <text evidence="1">The sequence shown here is derived from an EMBL/GenBank/DDBJ whole genome shotgun (WGS) entry which is preliminary data.</text>
</comment>
<name>A0A7W5JVE4_9ACTN</name>
<dbReference type="Gene3D" id="3.40.50.1000">
    <property type="entry name" value="HAD superfamily/HAD-like"/>
    <property type="match status" value="1"/>
</dbReference>
<accession>A0A7W5JVE4</accession>
<protein>
    <submittedName>
        <fullName evidence="1">FMN phosphatase YigB (HAD superfamily)</fullName>
    </submittedName>
</protein>
<organism evidence="1 2">
    <name type="scientific">Microlunatus antarcticus</name>
    <dbReference type="NCBI Taxonomy" id="53388"/>
    <lineage>
        <taxon>Bacteria</taxon>
        <taxon>Bacillati</taxon>
        <taxon>Actinomycetota</taxon>
        <taxon>Actinomycetes</taxon>
        <taxon>Propionibacteriales</taxon>
        <taxon>Propionibacteriaceae</taxon>
        <taxon>Microlunatus</taxon>
    </lineage>
</organism>
<sequence length="109" mass="11853">MSLSNGSAATTTKLFEAVGIGEHFEKVLSVEDAPPWETGASSYWWAAKRCDVGLSDTMLVAVHPWDSHGAHHAGLRTAWINRDHRSHPSYFAPAELQVSSVAALARQVI</sequence>
<dbReference type="EMBL" id="JACHZG010000001">
    <property type="protein sequence ID" value="MBB3326998.1"/>
    <property type="molecule type" value="Genomic_DNA"/>
</dbReference>
<dbReference type="InterPro" id="IPR023214">
    <property type="entry name" value="HAD_sf"/>
</dbReference>
<gene>
    <name evidence="1" type="ORF">FHX39_001942</name>
</gene>
<evidence type="ECO:0000313" key="1">
    <source>
        <dbReference type="EMBL" id="MBB3326998.1"/>
    </source>
</evidence>
<dbReference type="InterPro" id="IPR036412">
    <property type="entry name" value="HAD-like_sf"/>
</dbReference>
<dbReference type="AlphaFoldDB" id="A0A7W5JVE4"/>
<proteinExistence type="predicted"/>
<dbReference type="Proteomes" id="UP000565572">
    <property type="component" value="Unassembled WGS sequence"/>
</dbReference>
<dbReference type="RefSeq" id="WP_183337914.1">
    <property type="nucleotide sequence ID" value="NZ_JACHZG010000001.1"/>
</dbReference>
<reference evidence="1 2" key="1">
    <citation type="submission" date="2020-08" db="EMBL/GenBank/DDBJ databases">
        <title>Sequencing the genomes of 1000 actinobacteria strains.</title>
        <authorList>
            <person name="Klenk H.-P."/>
        </authorList>
    </citation>
    <scope>NUCLEOTIDE SEQUENCE [LARGE SCALE GENOMIC DNA]</scope>
    <source>
        <strain evidence="1 2">DSM 11053</strain>
    </source>
</reference>
<keyword evidence="2" id="KW-1185">Reference proteome</keyword>